<reference evidence="7 8" key="1">
    <citation type="submission" date="2020-10" db="EMBL/GenBank/DDBJ databases">
        <title>Ca. Dormibacterota MAGs.</title>
        <authorList>
            <person name="Montgomery K."/>
        </authorList>
    </citation>
    <scope>NUCLEOTIDE SEQUENCE [LARGE SCALE GENOMIC DNA]</scope>
    <source>
        <strain evidence="7">SC8812_S17_18</strain>
    </source>
</reference>
<gene>
    <name evidence="7" type="ORF">JF886_05510</name>
</gene>
<name>A0A934JZW5_9BACT</name>
<dbReference type="Pfam" id="PF00872">
    <property type="entry name" value="Transposase_mut"/>
    <property type="match status" value="1"/>
</dbReference>
<keyword evidence="4 6" id="KW-0238">DNA-binding</keyword>
<dbReference type="Proteomes" id="UP000606991">
    <property type="component" value="Unassembled WGS sequence"/>
</dbReference>
<dbReference type="PANTHER" id="PTHR33217">
    <property type="entry name" value="TRANSPOSASE FOR INSERTION SEQUENCE ELEMENT IS1081"/>
    <property type="match status" value="1"/>
</dbReference>
<dbReference type="EMBL" id="JAEKNS010000062">
    <property type="protein sequence ID" value="MBJ7594313.1"/>
    <property type="molecule type" value="Genomic_DNA"/>
</dbReference>
<dbReference type="GO" id="GO:0006313">
    <property type="term" value="P:DNA transposition"/>
    <property type="evidence" value="ECO:0007669"/>
    <property type="project" value="UniProtKB-UniRule"/>
</dbReference>
<evidence type="ECO:0000256" key="4">
    <source>
        <dbReference type="ARBA" id="ARBA00023125"/>
    </source>
</evidence>
<comment type="similarity">
    <text evidence="2 6">Belongs to the transposase mutator family.</text>
</comment>
<dbReference type="GO" id="GO:0003677">
    <property type="term" value="F:DNA binding"/>
    <property type="evidence" value="ECO:0007669"/>
    <property type="project" value="UniProtKB-UniRule"/>
</dbReference>
<organism evidence="7 8">
    <name type="scientific">Candidatus Aeolococcus gillhamiae</name>
    <dbReference type="NCBI Taxonomy" id="3127015"/>
    <lineage>
        <taxon>Bacteria</taxon>
        <taxon>Bacillati</taxon>
        <taxon>Candidatus Dormiibacterota</taxon>
        <taxon>Candidatus Dormibacteria</taxon>
        <taxon>Candidatus Aeolococcales</taxon>
        <taxon>Candidatus Aeolococcaceae</taxon>
        <taxon>Candidatus Aeolococcus</taxon>
    </lineage>
</organism>
<dbReference type="InterPro" id="IPR001207">
    <property type="entry name" value="Transposase_mutator"/>
</dbReference>
<evidence type="ECO:0000313" key="8">
    <source>
        <dbReference type="Proteomes" id="UP000606991"/>
    </source>
</evidence>
<comment type="function">
    <text evidence="1 6">Required for the transposition of the insertion element.</text>
</comment>
<protein>
    <recommendedName>
        <fullName evidence="6">Mutator family transposase</fullName>
    </recommendedName>
</protein>
<feature type="non-terminal residue" evidence="7">
    <location>
        <position position="137"/>
    </location>
</feature>
<sequence length="137" mass="14611">MVLKCREGGRIVNVALICATAVNGEGQRELLGVDVVTREDGAAWTAFLRSLVARGLSGVELVISDAHEGLKEAIGAVLVGATWQRCRTHFMLDVSLSAMERPAGSLPFDLVAHHGSTSCWPPLGAPVTRCWVCNEEA</sequence>
<evidence type="ECO:0000256" key="3">
    <source>
        <dbReference type="ARBA" id="ARBA00022578"/>
    </source>
</evidence>
<proteinExistence type="inferred from homology"/>
<keyword evidence="5 6" id="KW-0233">DNA recombination</keyword>
<evidence type="ECO:0000256" key="1">
    <source>
        <dbReference type="ARBA" id="ARBA00002190"/>
    </source>
</evidence>
<keyword evidence="3 6" id="KW-0815">Transposition</keyword>
<dbReference type="AlphaFoldDB" id="A0A934JZW5"/>
<dbReference type="GO" id="GO:0004803">
    <property type="term" value="F:transposase activity"/>
    <property type="evidence" value="ECO:0007669"/>
    <property type="project" value="UniProtKB-UniRule"/>
</dbReference>
<accession>A0A934JZW5</accession>
<evidence type="ECO:0000313" key="7">
    <source>
        <dbReference type="EMBL" id="MBJ7594313.1"/>
    </source>
</evidence>
<comment type="caution">
    <text evidence="7">The sequence shown here is derived from an EMBL/GenBank/DDBJ whole genome shotgun (WGS) entry which is preliminary data.</text>
</comment>
<evidence type="ECO:0000256" key="6">
    <source>
        <dbReference type="RuleBase" id="RU365089"/>
    </source>
</evidence>
<evidence type="ECO:0000256" key="2">
    <source>
        <dbReference type="ARBA" id="ARBA00010961"/>
    </source>
</evidence>
<dbReference type="PANTHER" id="PTHR33217:SF7">
    <property type="entry name" value="TRANSPOSASE FOR INSERTION SEQUENCE ELEMENT IS1081"/>
    <property type="match status" value="1"/>
</dbReference>
<keyword evidence="6" id="KW-0814">Transposable element</keyword>
<evidence type="ECO:0000256" key="5">
    <source>
        <dbReference type="ARBA" id="ARBA00023172"/>
    </source>
</evidence>